<proteinExistence type="predicted"/>
<gene>
    <name evidence="2" type="ORF">UFOPK3376_02317</name>
</gene>
<sequence length="215" mass="23805">MPRLRQVSRAETTDELVLSMYDQLFGDRDPVAEPGTAAGTPGDWWTVFALVPDVLRHAVRGFALYRSPDRVLDPVLRELGQTRAGWARGSQFVFSQHCKSCRALGMPDDKIQAIAYWATADCFTPTERAVLAYTDALVLGGGRVHDTEFAELRQHLSDEQILEFTYITLMYEMHATMARALRLEFDDRDDPIVEVAAPEGESARDIGADIAGGGG</sequence>
<dbReference type="InterPro" id="IPR029032">
    <property type="entry name" value="AhpD-like"/>
</dbReference>
<organism evidence="2">
    <name type="scientific">freshwater metagenome</name>
    <dbReference type="NCBI Taxonomy" id="449393"/>
    <lineage>
        <taxon>unclassified sequences</taxon>
        <taxon>metagenomes</taxon>
        <taxon>ecological metagenomes</taxon>
    </lineage>
</organism>
<dbReference type="GO" id="GO:0051920">
    <property type="term" value="F:peroxiredoxin activity"/>
    <property type="evidence" value="ECO:0007669"/>
    <property type="project" value="InterPro"/>
</dbReference>
<evidence type="ECO:0000259" key="1">
    <source>
        <dbReference type="Pfam" id="PF02627"/>
    </source>
</evidence>
<name>A0A6J7EZY3_9ZZZZ</name>
<dbReference type="PANTHER" id="PTHR34846">
    <property type="entry name" value="4-CARBOXYMUCONOLACTONE DECARBOXYLASE FAMILY PROTEIN (AFU_ORTHOLOGUE AFUA_6G11590)"/>
    <property type="match status" value="1"/>
</dbReference>
<reference evidence="2" key="1">
    <citation type="submission" date="2020-05" db="EMBL/GenBank/DDBJ databases">
        <authorList>
            <person name="Chiriac C."/>
            <person name="Salcher M."/>
            <person name="Ghai R."/>
            <person name="Kavagutti S V."/>
        </authorList>
    </citation>
    <scope>NUCLEOTIDE SEQUENCE</scope>
</reference>
<dbReference type="InterPro" id="IPR003779">
    <property type="entry name" value="CMD-like"/>
</dbReference>
<feature type="domain" description="Carboxymuconolactone decarboxylase-like" evidence="1">
    <location>
        <begin position="62"/>
        <end position="135"/>
    </location>
</feature>
<dbReference type="Pfam" id="PF02627">
    <property type="entry name" value="CMD"/>
    <property type="match status" value="1"/>
</dbReference>
<dbReference type="AlphaFoldDB" id="A0A6J7EZY3"/>
<dbReference type="PANTHER" id="PTHR34846:SF11">
    <property type="entry name" value="4-CARBOXYMUCONOLACTONE DECARBOXYLASE FAMILY PROTEIN (AFU_ORTHOLOGUE AFUA_6G11590)"/>
    <property type="match status" value="1"/>
</dbReference>
<accession>A0A6J7EZY3</accession>
<evidence type="ECO:0000313" key="2">
    <source>
        <dbReference type="EMBL" id="CAB4886510.1"/>
    </source>
</evidence>
<dbReference type="EMBL" id="CAFBLP010000070">
    <property type="protein sequence ID" value="CAB4886510.1"/>
    <property type="molecule type" value="Genomic_DNA"/>
</dbReference>
<protein>
    <submittedName>
        <fullName evidence="2">Unannotated protein</fullName>
    </submittedName>
</protein>
<dbReference type="SUPFAM" id="SSF69118">
    <property type="entry name" value="AhpD-like"/>
    <property type="match status" value="1"/>
</dbReference>
<dbReference type="Gene3D" id="1.20.1290.10">
    <property type="entry name" value="AhpD-like"/>
    <property type="match status" value="1"/>
</dbReference>